<accession>A0A8J9YDS5</accession>
<gene>
    <name evidence="1" type="ORF">BINO364_LOCUS8506</name>
</gene>
<protein>
    <submittedName>
        <fullName evidence="1">Uncharacterized protein</fullName>
    </submittedName>
</protein>
<dbReference type="OrthoDB" id="6913871at2759"/>
<dbReference type="AlphaFoldDB" id="A0A8J9YDS5"/>
<organism evidence="1 2">
    <name type="scientific">Brenthis ino</name>
    <name type="common">lesser marbled fritillary</name>
    <dbReference type="NCBI Taxonomy" id="405034"/>
    <lineage>
        <taxon>Eukaryota</taxon>
        <taxon>Metazoa</taxon>
        <taxon>Ecdysozoa</taxon>
        <taxon>Arthropoda</taxon>
        <taxon>Hexapoda</taxon>
        <taxon>Insecta</taxon>
        <taxon>Pterygota</taxon>
        <taxon>Neoptera</taxon>
        <taxon>Endopterygota</taxon>
        <taxon>Lepidoptera</taxon>
        <taxon>Glossata</taxon>
        <taxon>Ditrysia</taxon>
        <taxon>Papilionoidea</taxon>
        <taxon>Nymphalidae</taxon>
        <taxon>Heliconiinae</taxon>
        <taxon>Argynnini</taxon>
        <taxon>Brenthis</taxon>
    </lineage>
</organism>
<evidence type="ECO:0000313" key="1">
    <source>
        <dbReference type="EMBL" id="CAH0722566.1"/>
    </source>
</evidence>
<reference evidence="1" key="1">
    <citation type="submission" date="2021-12" db="EMBL/GenBank/DDBJ databases">
        <authorList>
            <person name="Martin H S."/>
        </authorList>
    </citation>
    <scope>NUCLEOTIDE SEQUENCE</scope>
</reference>
<name>A0A8J9YDS5_9NEOP</name>
<dbReference type="Proteomes" id="UP000838878">
    <property type="component" value="Chromosome 3"/>
</dbReference>
<feature type="non-terminal residue" evidence="1">
    <location>
        <position position="334"/>
    </location>
</feature>
<sequence>MGLWLTQHAMHSAHERLERESREGSGMISQPPDRRYLTCALLAWQQLGHKGADSLYQFVEENRGKLVCKDNKKSNLDKIDTTNTAGPSSKPIEYVASHEKKVSKNTELSCFDTISSMGTVVKLPVETKIVMHVENSHICSHHNAKKTQKVTLAPAPKPQNDTLNKVDAACCLDTACLQRLTELDTAVNELRSRAAKLARREAERVELLERAEAAWKDLELGYQRRLNLAQEKEDDIAKQIKDTIEERNKYKNACTSLVDILKEHGGIAEKEKAHLTTVEKELCERACMRLQLSEESARHDAALAEQLCRITQLDRDLLIVFLVNTIDRLGTEKM</sequence>
<dbReference type="EMBL" id="OV170223">
    <property type="protein sequence ID" value="CAH0722566.1"/>
    <property type="molecule type" value="Genomic_DNA"/>
</dbReference>
<keyword evidence="2" id="KW-1185">Reference proteome</keyword>
<evidence type="ECO:0000313" key="2">
    <source>
        <dbReference type="Proteomes" id="UP000838878"/>
    </source>
</evidence>
<proteinExistence type="predicted"/>